<dbReference type="SUPFAM" id="SSF51735">
    <property type="entry name" value="NAD(P)-binding Rossmann-fold domains"/>
    <property type="match status" value="1"/>
</dbReference>
<dbReference type="Proteomes" id="UP000695022">
    <property type="component" value="Unplaced"/>
</dbReference>
<dbReference type="PANTHER" id="PTHR11695:SF294">
    <property type="entry name" value="RETICULON-4-INTERACTING PROTEIN 1, MITOCHONDRIAL"/>
    <property type="match status" value="1"/>
</dbReference>
<dbReference type="GeneID" id="106813622"/>
<comment type="subcellular location">
    <subcellularLocation>
        <location evidence="1">Mitochondrion</location>
    </subcellularLocation>
</comment>
<evidence type="ECO:0000256" key="5">
    <source>
        <dbReference type="ARBA" id="ARBA00023128"/>
    </source>
</evidence>
<dbReference type="InterPro" id="IPR011032">
    <property type="entry name" value="GroES-like_sf"/>
</dbReference>
<dbReference type="InterPro" id="IPR013154">
    <property type="entry name" value="ADH-like_N"/>
</dbReference>
<accession>A0ABM1EM72</accession>
<name>A0ABM1EM72_PRICU</name>
<evidence type="ECO:0000256" key="1">
    <source>
        <dbReference type="ARBA" id="ARBA00004173"/>
    </source>
</evidence>
<protein>
    <submittedName>
        <fullName evidence="8">Reticulon-4-interacting protein 1 homolog, mitochondrial-like</fullName>
    </submittedName>
</protein>
<proteinExistence type="inferred from homology"/>
<dbReference type="SUPFAM" id="SSF50129">
    <property type="entry name" value="GroES-like"/>
    <property type="match status" value="1"/>
</dbReference>
<dbReference type="InterPro" id="IPR037397">
    <property type="entry name" value="RTN4IP1"/>
</dbReference>
<dbReference type="Pfam" id="PF13602">
    <property type="entry name" value="ADH_zinc_N_2"/>
    <property type="match status" value="1"/>
</dbReference>
<dbReference type="PANTHER" id="PTHR11695">
    <property type="entry name" value="ALCOHOL DEHYDROGENASE RELATED"/>
    <property type="match status" value="1"/>
</dbReference>
<evidence type="ECO:0000256" key="3">
    <source>
        <dbReference type="ARBA" id="ARBA00022946"/>
    </source>
</evidence>
<dbReference type="RefSeq" id="XP_014673293.1">
    <property type="nucleotide sequence ID" value="XM_014817807.1"/>
</dbReference>
<reference evidence="8" key="1">
    <citation type="submission" date="2025-08" db="UniProtKB">
        <authorList>
            <consortium name="RefSeq"/>
        </authorList>
    </citation>
    <scope>IDENTIFICATION</scope>
</reference>
<dbReference type="CDD" id="cd08248">
    <property type="entry name" value="RTN4I1"/>
    <property type="match status" value="1"/>
</dbReference>
<organism evidence="7 8">
    <name type="scientific">Priapulus caudatus</name>
    <name type="common">Priapulid worm</name>
    <dbReference type="NCBI Taxonomy" id="37621"/>
    <lineage>
        <taxon>Eukaryota</taxon>
        <taxon>Metazoa</taxon>
        <taxon>Ecdysozoa</taxon>
        <taxon>Scalidophora</taxon>
        <taxon>Priapulida</taxon>
        <taxon>Priapulimorpha</taxon>
        <taxon>Priapulimorphida</taxon>
        <taxon>Priapulidae</taxon>
        <taxon>Priapulus</taxon>
    </lineage>
</organism>
<sequence>MAKNIVTTRLFRNLVKGSEHCISRHSYRSCSSSACNQTCRSWAVHKYGGSMQMAVDGRIPVITDPNDVLIKVSAASVNPIDIKMTGGYGRKLIHTMRQMDGMACSVKELPLTPGRDCSGTVVATGSNVTNYRPGDEVWSAVAAHRPGTHADYVLTAASAVSRKPSSLSHVDAASFPYVACTVWSALCTMGGLHPRNTPMKRVLILAGSGGIGNFAIQLMKAWGANVTVLCSTSAIDTVASMGPDCIVNYESDHVETELKKYEGFDVILHNVGSGKYAQAINVLKSWNNSQYISIDTPMLSSTDSLGLIAGSATACSILGVKTLQGLMEGKYYKWAFFQPHGKALSTVADLIDKHQISPNVERVYAFDELPLAYERVTGGHLLGKIVIDVAGTS</sequence>
<keyword evidence="7" id="KW-1185">Reference proteome</keyword>
<gene>
    <name evidence="8" type="primary">LOC106813622</name>
</gene>
<dbReference type="Pfam" id="PF08240">
    <property type="entry name" value="ADH_N"/>
    <property type="match status" value="1"/>
</dbReference>
<evidence type="ECO:0000256" key="4">
    <source>
        <dbReference type="ARBA" id="ARBA00023002"/>
    </source>
</evidence>
<comment type="similarity">
    <text evidence="2">Belongs to the zinc-containing alcohol dehydrogenase family. Quinone oxidoreductase subfamily.</text>
</comment>
<evidence type="ECO:0000313" key="8">
    <source>
        <dbReference type="RefSeq" id="XP_014673293.1"/>
    </source>
</evidence>
<dbReference type="InterPro" id="IPR050700">
    <property type="entry name" value="YIM1/Zinc_Alcohol_DH_Fams"/>
</dbReference>
<dbReference type="InterPro" id="IPR020843">
    <property type="entry name" value="ER"/>
</dbReference>
<dbReference type="InterPro" id="IPR036291">
    <property type="entry name" value="NAD(P)-bd_dom_sf"/>
</dbReference>
<evidence type="ECO:0000256" key="2">
    <source>
        <dbReference type="ARBA" id="ARBA00010371"/>
    </source>
</evidence>
<keyword evidence="5" id="KW-0496">Mitochondrion</keyword>
<evidence type="ECO:0000313" key="7">
    <source>
        <dbReference type="Proteomes" id="UP000695022"/>
    </source>
</evidence>
<dbReference type="SMART" id="SM00829">
    <property type="entry name" value="PKS_ER"/>
    <property type="match status" value="1"/>
</dbReference>
<dbReference type="Gene3D" id="3.90.180.10">
    <property type="entry name" value="Medium-chain alcohol dehydrogenases, catalytic domain"/>
    <property type="match status" value="1"/>
</dbReference>
<keyword evidence="3" id="KW-0809">Transit peptide</keyword>
<keyword evidence="4" id="KW-0560">Oxidoreductase</keyword>
<feature type="domain" description="Enoyl reductase (ER)" evidence="6">
    <location>
        <begin position="48"/>
        <end position="387"/>
    </location>
</feature>
<evidence type="ECO:0000259" key="6">
    <source>
        <dbReference type="SMART" id="SM00829"/>
    </source>
</evidence>
<dbReference type="Gene3D" id="3.40.50.720">
    <property type="entry name" value="NAD(P)-binding Rossmann-like Domain"/>
    <property type="match status" value="1"/>
</dbReference>